<feature type="compositionally biased region" description="Basic and acidic residues" evidence="1">
    <location>
        <begin position="73"/>
        <end position="98"/>
    </location>
</feature>
<dbReference type="Proteomes" id="UP001634007">
    <property type="component" value="Unassembled WGS sequence"/>
</dbReference>
<evidence type="ECO:0000313" key="2">
    <source>
        <dbReference type="EMBL" id="KAL3731009.1"/>
    </source>
</evidence>
<dbReference type="EMBL" id="JBJKBG010000007">
    <property type="protein sequence ID" value="KAL3731009.1"/>
    <property type="molecule type" value="Genomic_DNA"/>
</dbReference>
<comment type="caution">
    <text evidence="2">The sequence shown here is derived from an EMBL/GenBank/DDBJ whole genome shotgun (WGS) entry which is preliminary data.</text>
</comment>
<evidence type="ECO:0000256" key="1">
    <source>
        <dbReference type="SAM" id="MobiDB-lite"/>
    </source>
</evidence>
<evidence type="ECO:0000313" key="3">
    <source>
        <dbReference type="Proteomes" id="UP001634007"/>
    </source>
</evidence>
<protein>
    <submittedName>
        <fullName evidence="2">Uncharacterized protein</fullName>
    </submittedName>
</protein>
<feature type="compositionally biased region" description="Basic and acidic residues" evidence="1">
    <location>
        <begin position="38"/>
        <end position="57"/>
    </location>
</feature>
<dbReference type="AlphaFoldDB" id="A0ABD3JXV3"/>
<accession>A0ABD3JXV3</accession>
<sequence length="213" mass="24503">MIDRKAVDQQLGTQRRHNRDFSRLANIVTSTGQDSEAEQERTGCEQVQPDRARRGEPQHNGATQQRRIPGRKPAAERHATERLELCRRHPRLGQREAKTGASDPGGGARARGAQRDERASAFRRVKVMESIRRTRERTQFARATNGRRRRRFETGGKSRWTVALLRVLTTGPAEGKREMERRWGWGWGWGGAGSLSKRRVGRTTWRMKQKRKS</sequence>
<organism evidence="2 3">
    <name type="scientific">Eucalyptus globulus</name>
    <name type="common">Tasmanian blue gum</name>
    <dbReference type="NCBI Taxonomy" id="34317"/>
    <lineage>
        <taxon>Eukaryota</taxon>
        <taxon>Viridiplantae</taxon>
        <taxon>Streptophyta</taxon>
        <taxon>Embryophyta</taxon>
        <taxon>Tracheophyta</taxon>
        <taxon>Spermatophyta</taxon>
        <taxon>Magnoliopsida</taxon>
        <taxon>eudicotyledons</taxon>
        <taxon>Gunneridae</taxon>
        <taxon>Pentapetalae</taxon>
        <taxon>rosids</taxon>
        <taxon>malvids</taxon>
        <taxon>Myrtales</taxon>
        <taxon>Myrtaceae</taxon>
        <taxon>Myrtoideae</taxon>
        <taxon>Eucalypteae</taxon>
        <taxon>Eucalyptus</taxon>
    </lineage>
</organism>
<feature type="region of interest" description="Disordered" evidence="1">
    <location>
        <begin position="1"/>
        <end position="120"/>
    </location>
</feature>
<proteinExistence type="predicted"/>
<reference evidence="2 3" key="1">
    <citation type="submission" date="2024-11" db="EMBL/GenBank/DDBJ databases">
        <title>Chromosome-level genome assembly of Eucalyptus globulus Labill. provides insights into its genome evolution.</title>
        <authorList>
            <person name="Li X."/>
        </authorList>
    </citation>
    <scope>NUCLEOTIDE SEQUENCE [LARGE SCALE GENOMIC DNA]</scope>
    <source>
        <strain evidence="2">CL2024</strain>
        <tissue evidence="2">Fresh tender leaves</tissue>
    </source>
</reference>
<name>A0ABD3JXV3_EUCGL</name>
<keyword evidence="3" id="KW-1185">Reference proteome</keyword>
<gene>
    <name evidence="2" type="ORF">ACJRO7_027955</name>
</gene>